<reference evidence="1" key="1">
    <citation type="submission" date="2014-11" db="EMBL/GenBank/DDBJ databases">
        <authorList>
            <person name="Amaro Gonzalez C."/>
        </authorList>
    </citation>
    <scope>NUCLEOTIDE SEQUENCE</scope>
</reference>
<sequence length="31" mass="3589">MGNHACSLCVLWLESHFIIFVLKLMAKYYAS</sequence>
<organism evidence="1">
    <name type="scientific">Anguilla anguilla</name>
    <name type="common">European freshwater eel</name>
    <name type="synonym">Muraena anguilla</name>
    <dbReference type="NCBI Taxonomy" id="7936"/>
    <lineage>
        <taxon>Eukaryota</taxon>
        <taxon>Metazoa</taxon>
        <taxon>Chordata</taxon>
        <taxon>Craniata</taxon>
        <taxon>Vertebrata</taxon>
        <taxon>Euteleostomi</taxon>
        <taxon>Actinopterygii</taxon>
        <taxon>Neopterygii</taxon>
        <taxon>Teleostei</taxon>
        <taxon>Anguilliformes</taxon>
        <taxon>Anguillidae</taxon>
        <taxon>Anguilla</taxon>
    </lineage>
</organism>
<proteinExistence type="predicted"/>
<reference evidence="1" key="2">
    <citation type="journal article" date="2015" name="Fish Shellfish Immunol.">
        <title>Early steps in the European eel (Anguilla anguilla)-Vibrio vulnificus interaction in the gills: Role of the RtxA13 toxin.</title>
        <authorList>
            <person name="Callol A."/>
            <person name="Pajuelo D."/>
            <person name="Ebbesson L."/>
            <person name="Teles M."/>
            <person name="MacKenzie S."/>
            <person name="Amaro C."/>
        </authorList>
    </citation>
    <scope>NUCLEOTIDE SEQUENCE</scope>
</reference>
<protein>
    <submittedName>
        <fullName evidence="1">Uncharacterized protein</fullName>
    </submittedName>
</protein>
<name>A0A0E9PMR1_ANGAN</name>
<accession>A0A0E9PMR1</accession>
<dbReference type="EMBL" id="GBXM01103439">
    <property type="protein sequence ID" value="JAH05138.1"/>
    <property type="molecule type" value="Transcribed_RNA"/>
</dbReference>
<dbReference type="AlphaFoldDB" id="A0A0E9PMR1"/>
<evidence type="ECO:0000313" key="1">
    <source>
        <dbReference type="EMBL" id="JAH05138.1"/>
    </source>
</evidence>